<keyword evidence="3" id="KW-0995">Kinetochore</keyword>
<keyword evidence="4" id="KW-0137">Centromere</keyword>
<dbReference type="PROSITE" id="PS51489">
    <property type="entry name" value="BUB1_N"/>
    <property type="match status" value="1"/>
</dbReference>
<evidence type="ECO:0000313" key="7">
    <source>
        <dbReference type="EMBL" id="KAJ1701002.1"/>
    </source>
</evidence>
<dbReference type="Gene3D" id="1.10.510.10">
    <property type="entry name" value="Transferase(Phosphotransferase) domain 1"/>
    <property type="match status" value="1"/>
</dbReference>
<dbReference type="PANTHER" id="PTHR14030">
    <property type="entry name" value="MITOTIC CHECKPOINT SERINE/THREONINE-PROTEIN KINASE BUB1"/>
    <property type="match status" value="1"/>
</dbReference>
<dbReference type="SMART" id="SM00220">
    <property type="entry name" value="S_TKc"/>
    <property type="match status" value="1"/>
</dbReference>
<keyword evidence="2" id="KW-0158">Chromosome</keyword>
<dbReference type="SUPFAM" id="SSF56112">
    <property type="entry name" value="Protein kinase-like (PK-like)"/>
    <property type="match status" value="1"/>
</dbReference>
<dbReference type="InterPro" id="IPR008271">
    <property type="entry name" value="Ser/Thr_kinase_AS"/>
</dbReference>
<dbReference type="InterPro" id="IPR013212">
    <property type="entry name" value="Mad3/Bub1_I"/>
</dbReference>
<dbReference type="EMBL" id="JAMQYH010000001">
    <property type="protein sequence ID" value="KAJ1701002.1"/>
    <property type="molecule type" value="Genomic_DNA"/>
</dbReference>
<evidence type="ECO:0000256" key="3">
    <source>
        <dbReference type="ARBA" id="ARBA00022838"/>
    </source>
</evidence>
<sequence length="558" mass="64576">MALVDRSPTSVRTAIAGISSSPRRLLPSRKLFENEENSIDRSDPIRPWLRKINKSMDELTRNPSAEVCNHLKNLLEECLKKFGGKDPYKNNTRLLKMWIIYGDLIGDMEKVYTFLEERGQFVKEALLYEAYASFLISKQNLVEADRMYRLGILRNAEPLDRLKETHMLFCNKSLHIIVKPEPDLEDDQPKSPELPSSIDPWSNSTMTSLLEKLDPKMKKYRGFHRSNKSYEGKVSLTEKNISRNKVVELVGNMKYQIKGCAGSGGFAQVYKAIVDGNPEEVVALKVQNPGFPWEFYMYRQLDGRISGDERLNFGYAHRMHLYSDLSVVVCDYLPNGTLQDAINSHIVTNHHMDEVLCMYYTVQMLYMLETLHGVGLIHGDFKPNNLLVRYPRELTEDMFNDQNRSWRSQGLCLIDWGRGIDLSLFPDGTVFHGDCRTSGFRCVQMEENMKWKYQVDTYGLCVIVHMMLHGCYMSIEKKVNVDGSCHYQPKSTLRRYWRVELWKNLFHTLLNFHSNEGSDVPVLKSLREPFEEYLCGNRQLVSKLIQLLQKQRGSLCSA</sequence>
<evidence type="ECO:0008006" key="9">
    <source>
        <dbReference type="Google" id="ProtNLM"/>
    </source>
</evidence>
<dbReference type="GO" id="GO:0032991">
    <property type="term" value="C:protein-containing complex"/>
    <property type="evidence" value="ECO:0007669"/>
    <property type="project" value="UniProtKB-ARBA"/>
</dbReference>
<dbReference type="GO" id="GO:0051754">
    <property type="term" value="P:meiotic sister chromatid cohesion, centromeric"/>
    <property type="evidence" value="ECO:0007669"/>
    <property type="project" value="TreeGrafter"/>
</dbReference>
<dbReference type="OrthoDB" id="248495at2759"/>
<evidence type="ECO:0000313" key="8">
    <source>
        <dbReference type="Proteomes" id="UP001151287"/>
    </source>
</evidence>
<evidence type="ECO:0000259" key="5">
    <source>
        <dbReference type="PROSITE" id="PS50011"/>
    </source>
</evidence>
<dbReference type="InterPro" id="IPR015661">
    <property type="entry name" value="Bub1/Mad3"/>
</dbReference>
<name>A0A9Q0CWJ6_9POAL</name>
<comment type="subcellular location">
    <subcellularLocation>
        <location evidence="1">Chromosome</location>
        <location evidence="1">Centromere</location>
        <location evidence="1">Kinetochore</location>
    </subcellularLocation>
</comment>
<feature type="domain" description="BUB1 N-terminal" evidence="6">
    <location>
        <begin position="32"/>
        <end position="194"/>
    </location>
</feature>
<dbReference type="Gene3D" id="1.25.40.430">
    <property type="match status" value="1"/>
</dbReference>
<accession>A0A9Q0CWJ6</accession>
<dbReference type="InterPro" id="IPR000719">
    <property type="entry name" value="Prot_kinase_dom"/>
</dbReference>
<dbReference type="AlphaFoldDB" id="A0A9Q0CWJ6"/>
<dbReference type="SMART" id="SM00777">
    <property type="entry name" value="Mad3_BUB1_I"/>
    <property type="match status" value="1"/>
</dbReference>
<evidence type="ECO:0000259" key="6">
    <source>
        <dbReference type="PROSITE" id="PS51489"/>
    </source>
</evidence>
<feature type="domain" description="Protein kinase" evidence="5">
    <location>
        <begin position="255"/>
        <end position="558"/>
    </location>
</feature>
<gene>
    <name evidence="7" type="ORF">LUZ63_000781</name>
</gene>
<proteinExistence type="predicted"/>
<dbReference type="InterPro" id="IPR011009">
    <property type="entry name" value="Kinase-like_dom_sf"/>
</dbReference>
<dbReference type="GO" id="GO:0005524">
    <property type="term" value="F:ATP binding"/>
    <property type="evidence" value="ECO:0007669"/>
    <property type="project" value="InterPro"/>
</dbReference>
<evidence type="ECO:0000256" key="4">
    <source>
        <dbReference type="ARBA" id="ARBA00023328"/>
    </source>
</evidence>
<dbReference type="GO" id="GO:0000776">
    <property type="term" value="C:kinetochore"/>
    <property type="evidence" value="ECO:0007669"/>
    <property type="project" value="UniProtKB-KW"/>
</dbReference>
<dbReference type="GO" id="GO:0007094">
    <property type="term" value="P:mitotic spindle assembly checkpoint signaling"/>
    <property type="evidence" value="ECO:0007669"/>
    <property type="project" value="InterPro"/>
</dbReference>
<dbReference type="PROSITE" id="PS50011">
    <property type="entry name" value="PROTEIN_KINASE_DOM"/>
    <property type="match status" value="1"/>
</dbReference>
<keyword evidence="8" id="KW-1185">Reference proteome</keyword>
<comment type="caution">
    <text evidence="7">The sequence shown here is derived from an EMBL/GenBank/DDBJ whole genome shotgun (WGS) entry which is preliminary data.</text>
</comment>
<dbReference type="Pfam" id="PF08311">
    <property type="entry name" value="Mad3_BUB1_I"/>
    <property type="match status" value="1"/>
</dbReference>
<organism evidence="7 8">
    <name type="scientific">Rhynchospora breviuscula</name>
    <dbReference type="NCBI Taxonomy" id="2022672"/>
    <lineage>
        <taxon>Eukaryota</taxon>
        <taxon>Viridiplantae</taxon>
        <taxon>Streptophyta</taxon>
        <taxon>Embryophyta</taxon>
        <taxon>Tracheophyta</taxon>
        <taxon>Spermatophyta</taxon>
        <taxon>Magnoliopsida</taxon>
        <taxon>Liliopsida</taxon>
        <taxon>Poales</taxon>
        <taxon>Cyperaceae</taxon>
        <taxon>Cyperoideae</taxon>
        <taxon>Rhynchosporeae</taxon>
        <taxon>Rhynchospora</taxon>
    </lineage>
</organism>
<dbReference type="Proteomes" id="UP001151287">
    <property type="component" value="Unassembled WGS sequence"/>
</dbReference>
<protein>
    <recommendedName>
        <fullName evidence="9">Mitotic checkpoint serine/threonine-protein kinase BUB1</fullName>
    </recommendedName>
</protein>
<dbReference type="GO" id="GO:0004672">
    <property type="term" value="F:protein kinase activity"/>
    <property type="evidence" value="ECO:0007669"/>
    <property type="project" value="InterPro"/>
</dbReference>
<dbReference type="PROSITE" id="PS00108">
    <property type="entry name" value="PROTEIN_KINASE_ST"/>
    <property type="match status" value="1"/>
</dbReference>
<evidence type="ECO:0000256" key="1">
    <source>
        <dbReference type="ARBA" id="ARBA00004629"/>
    </source>
</evidence>
<evidence type="ECO:0000256" key="2">
    <source>
        <dbReference type="ARBA" id="ARBA00022454"/>
    </source>
</evidence>
<dbReference type="PANTHER" id="PTHR14030:SF4">
    <property type="entry name" value="BUB1 KINASE, ISOFORM A-RELATED"/>
    <property type="match status" value="1"/>
</dbReference>
<dbReference type="Pfam" id="PF00069">
    <property type="entry name" value="Pkinase"/>
    <property type="match status" value="1"/>
</dbReference>
<reference evidence="7" key="1">
    <citation type="journal article" date="2022" name="Cell">
        <title>Repeat-based holocentromeres influence genome architecture and karyotype evolution.</title>
        <authorList>
            <person name="Hofstatter P.G."/>
            <person name="Thangavel G."/>
            <person name="Lux T."/>
            <person name="Neumann P."/>
            <person name="Vondrak T."/>
            <person name="Novak P."/>
            <person name="Zhang M."/>
            <person name="Costa L."/>
            <person name="Castellani M."/>
            <person name="Scott A."/>
            <person name="Toegelov H."/>
            <person name="Fuchs J."/>
            <person name="Mata-Sucre Y."/>
            <person name="Dias Y."/>
            <person name="Vanzela A.L.L."/>
            <person name="Huettel B."/>
            <person name="Almeida C.C.S."/>
            <person name="Simkova H."/>
            <person name="Souza G."/>
            <person name="Pedrosa-Harand A."/>
            <person name="Macas J."/>
            <person name="Mayer K.F.X."/>
            <person name="Houben A."/>
            <person name="Marques A."/>
        </authorList>
    </citation>
    <scope>NUCLEOTIDE SEQUENCE</scope>
    <source>
        <strain evidence="7">RhyBre1mFocal</strain>
    </source>
</reference>